<name>A0ABV1HM47_9FIRM</name>
<protein>
    <submittedName>
        <fullName evidence="2">GNAT family N-acetyltransferase</fullName>
    </submittedName>
</protein>
<evidence type="ECO:0000259" key="1">
    <source>
        <dbReference type="PROSITE" id="PS51186"/>
    </source>
</evidence>
<proteinExistence type="predicted"/>
<dbReference type="CDD" id="cd04301">
    <property type="entry name" value="NAT_SF"/>
    <property type="match status" value="1"/>
</dbReference>
<dbReference type="SUPFAM" id="SSF55729">
    <property type="entry name" value="Acyl-CoA N-acyltransferases (Nat)"/>
    <property type="match status" value="1"/>
</dbReference>
<dbReference type="PROSITE" id="PS51186">
    <property type="entry name" value="GNAT"/>
    <property type="match status" value="1"/>
</dbReference>
<dbReference type="RefSeq" id="WP_349229536.1">
    <property type="nucleotide sequence ID" value="NZ_JBBMFJ010000018.1"/>
</dbReference>
<gene>
    <name evidence="2" type="ORF">WMO41_09510</name>
</gene>
<dbReference type="Proteomes" id="UP001437460">
    <property type="component" value="Unassembled WGS sequence"/>
</dbReference>
<dbReference type="EMBL" id="JBBMFJ010000018">
    <property type="protein sequence ID" value="MEQ2563388.1"/>
    <property type="molecule type" value="Genomic_DNA"/>
</dbReference>
<accession>A0ABV1HM47</accession>
<sequence>MNLDIHICPTNLLTQKQQQELADLTAFCRHHDGTDLSYPTDEEDLTHMLGYLPDGRLAACLTLIPYEETLAECCAFTHPVFRRQGFFSKLLEEAISQYPSVDLLFAVSEDCKDALKVLESMEAEKDSDEHMMECELNSQCIAQQSGIADSSFHPFSLFRTSETEYVLYRSGALCGTASAEPVSETTVCLHHVEILPEFRNQGCGTAFLCLLLPSLSENGFRKVILQVAGDNAPAMALYKKTGFSVTKTLSYYFY</sequence>
<reference evidence="2 3" key="1">
    <citation type="submission" date="2024-03" db="EMBL/GenBank/DDBJ databases">
        <title>Human intestinal bacterial collection.</title>
        <authorList>
            <person name="Pauvert C."/>
            <person name="Hitch T.C.A."/>
            <person name="Clavel T."/>
        </authorList>
    </citation>
    <scope>NUCLEOTIDE SEQUENCE [LARGE SCALE GENOMIC DNA]</scope>
    <source>
        <strain evidence="2 3">CLA-AP-H27</strain>
    </source>
</reference>
<dbReference type="Pfam" id="PF00583">
    <property type="entry name" value="Acetyltransf_1"/>
    <property type="match status" value="1"/>
</dbReference>
<dbReference type="Gene3D" id="3.40.630.30">
    <property type="match status" value="2"/>
</dbReference>
<comment type="caution">
    <text evidence="2">The sequence shown here is derived from an EMBL/GenBank/DDBJ whole genome shotgun (WGS) entry which is preliminary data.</text>
</comment>
<organism evidence="2 3">
    <name type="scientific">Ventrimonas faecis</name>
    <dbReference type="NCBI Taxonomy" id="3133170"/>
    <lineage>
        <taxon>Bacteria</taxon>
        <taxon>Bacillati</taxon>
        <taxon>Bacillota</taxon>
        <taxon>Clostridia</taxon>
        <taxon>Lachnospirales</taxon>
        <taxon>Lachnospiraceae</taxon>
        <taxon>Ventrimonas</taxon>
    </lineage>
</organism>
<dbReference type="InterPro" id="IPR016181">
    <property type="entry name" value="Acyl_CoA_acyltransferase"/>
</dbReference>
<dbReference type="InterPro" id="IPR000182">
    <property type="entry name" value="GNAT_dom"/>
</dbReference>
<evidence type="ECO:0000313" key="2">
    <source>
        <dbReference type="EMBL" id="MEQ2563388.1"/>
    </source>
</evidence>
<evidence type="ECO:0000313" key="3">
    <source>
        <dbReference type="Proteomes" id="UP001437460"/>
    </source>
</evidence>
<dbReference type="PANTHER" id="PTHR43072">
    <property type="entry name" value="N-ACETYLTRANSFERASE"/>
    <property type="match status" value="1"/>
</dbReference>
<keyword evidence="3" id="KW-1185">Reference proteome</keyword>
<feature type="domain" description="N-acetyltransferase" evidence="1">
    <location>
        <begin position="116"/>
        <end position="254"/>
    </location>
</feature>